<dbReference type="InterPro" id="IPR023795">
    <property type="entry name" value="Serpin_CS"/>
</dbReference>
<accession>A0AAV2BN91</accession>
<evidence type="ECO:0000256" key="3">
    <source>
        <dbReference type="ARBA" id="ARBA00022900"/>
    </source>
</evidence>
<dbReference type="GO" id="GO:0004867">
    <property type="term" value="F:serine-type endopeptidase inhibitor activity"/>
    <property type="evidence" value="ECO:0007669"/>
    <property type="project" value="UniProtKB-KW"/>
</dbReference>
<dbReference type="InterPro" id="IPR023796">
    <property type="entry name" value="Serpin_dom"/>
</dbReference>
<dbReference type="InterPro" id="IPR042185">
    <property type="entry name" value="Serpin_sf_2"/>
</dbReference>
<protein>
    <recommendedName>
        <fullName evidence="5">Serpin domain-containing protein</fullName>
    </recommendedName>
</protein>
<dbReference type="Proteomes" id="UP001497382">
    <property type="component" value="Unassembled WGS sequence"/>
</dbReference>
<dbReference type="InterPro" id="IPR042178">
    <property type="entry name" value="Serpin_sf_1"/>
</dbReference>
<dbReference type="EMBL" id="CAXIEN010000438">
    <property type="protein sequence ID" value="CAL1297713.1"/>
    <property type="molecule type" value="Genomic_DNA"/>
</dbReference>
<dbReference type="Pfam" id="PF00079">
    <property type="entry name" value="Serpin"/>
    <property type="match status" value="1"/>
</dbReference>
<dbReference type="Gene3D" id="3.30.497.10">
    <property type="entry name" value="Antithrombin, subunit I, domain 2"/>
    <property type="match status" value="1"/>
</dbReference>
<proteinExistence type="inferred from homology"/>
<dbReference type="Gene3D" id="2.30.39.10">
    <property type="entry name" value="Alpha-1-antitrypsin, domain 1"/>
    <property type="match status" value="1"/>
</dbReference>
<organism evidence="6 7">
    <name type="scientific">Larinioides sclopetarius</name>
    <dbReference type="NCBI Taxonomy" id="280406"/>
    <lineage>
        <taxon>Eukaryota</taxon>
        <taxon>Metazoa</taxon>
        <taxon>Ecdysozoa</taxon>
        <taxon>Arthropoda</taxon>
        <taxon>Chelicerata</taxon>
        <taxon>Arachnida</taxon>
        <taxon>Araneae</taxon>
        <taxon>Araneomorphae</taxon>
        <taxon>Entelegynae</taxon>
        <taxon>Araneoidea</taxon>
        <taxon>Araneidae</taxon>
        <taxon>Larinioides</taxon>
    </lineage>
</organism>
<evidence type="ECO:0000313" key="6">
    <source>
        <dbReference type="EMBL" id="CAL1297713.1"/>
    </source>
</evidence>
<evidence type="ECO:0000256" key="4">
    <source>
        <dbReference type="RuleBase" id="RU000411"/>
    </source>
</evidence>
<dbReference type="InterPro" id="IPR036186">
    <property type="entry name" value="Serpin_sf"/>
</dbReference>
<dbReference type="SUPFAM" id="SSF56574">
    <property type="entry name" value="Serpins"/>
    <property type="match status" value="1"/>
</dbReference>
<dbReference type="SMART" id="SM00093">
    <property type="entry name" value="SERPIN"/>
    <property type="match status" value="1"/>
</dbReference>
<keyword evidence="3" id="KW-0722">Serine protease inhibitor</keyword>
<evidence type="ECO:0000256" key="1">
    <source>
        <dbReference type="ARBA" id="ARBA00009500"/>
    </source>
</evidence>
<sequence length="176" mass="19969">MYLTSRFPYASVDNFQALELPYQGGNVSIFILLPKQRDGLQDLGESLTPERLEEIQRRLYITKVNVWIPKFKLRFEKELSPEIRALGANQIFSGAADFSGMTSRRNVEVSQVIHKAVIEVNEKGSEAAAVTGIRIPVRSSIRRTPQFKADHPFLFTILEKSSKSNMILFLGRVNNL</sequence>
<gene>
    <name evidence="6" type="ORF">LARSCL_LOCUS20464</name>
</gene>
<dbReference type="PANTHER" id="PTHR11461">
    <property type="entry name" value="SERINE PROTEASE INHIBITOR, SERPIN"/>
    <property type="match status" value="1"/>
</dbReference>
<reference evidence="6 7" key="1">
    <citation type="submission" date="2024-04" db="EMBL/GenBank/DDBJ databases">
        <authorList>
            <person name="Rising A."/>
            <person name="Reimegard J."/>
            <person name="Sonavane S."/>
            <person name="Akerstrom W."/>
            <person name="Nylinder S."/>
            <person name="Hedman E."/>
            <person name="Kallberg Y."/>
        </authorList>
    </citation>
    <scope>NUCLEOTIDE SEQUENCE [LARGE SCALE GENOMIC DNA]</scope>
</reference>
<feature type="domain" description="Serpin" evidence="5">
    <location>
        <begin position="1"/>
        <end position="176"/>
    </location>
</feature>
<evidence type="ECO:0000313" key="7">
    <source>
        <dbReference type="Proteomes" id="UP001497382"/>
    </source>
</evidence>
<evidence type="ECO:0000259" key="5">
    <source>
        <dbReference type="SMART" id="SM00093"/>
    </source>
</evidence>
<dbReference type="InterPro" id="IPR000215">
    <property type="entry name" value="Serpin_fam"/>
</dbReference>
<name>A0AAV2BN91_9ARAC</name>
<keyword evidence="2" id="KW-0646">Protease inhibitor</keyword>
<dbReference type="GO" id="GO:0005615">
    <property type="term" value="C:extracellular space"/>
    <property type="evidence" value="ECO:0007669"/>
    <property type="project" value="InterPro"/>
</dbReference>
<dbReference type="PROSITE" id="PS00284">
    <property type="entry name" value="SERPIN"/>
    <property type="match status" value="1"/>
</dbReference>
<dbReference type="AlphaFoldDB" id="A0AAV2BN91"/>
<comment type="similarity">
    <text evidence="1 4">Belongs to the serpin family.</text>
</comment>
<comment type="caution">
    <text evidence="6">The sequence shown here is derived from an EMBL/GenBank/DDBJ whole genome shotgun (WGS) entry which is preliminary data.</text>
</comment>
<evidence type="ECO:0000256" key="2">
    <source>
        <dbReference type="ARBA" id="ARBA00022690"/>
    </source>
</evidence>
<keyword evidence="7" id="KW-1185">Reference proteome</keyword>
<dbReference type="PANTHER" id="PTHR11461:SF211">
    <property type="entry name" value="GH10112P-RELATED"/>
    <property type="match status" value="1"/>
</dbReference>